<dbReference type="InterPro" id="IPR023278">
    <property type="entry name" value="Ethylene_insens-like_DNA-bd"/>
</dbReference>
<comment type="caution">
    <text evidence="3">The sequence shown here is derived from an EMBL/GenBank/DDBJ whole genome shotgun (WGS) entry which is preliminary data.</text>
</comment>
<feature type="compositionally biased region" description="Polar residues" evidence="1">
    <location>
        <begin position="88"/>
        <end position="97"/>
    </location>
</feature>
<dbReference type="AlphaFoldDB" id="A0AAD6J3V0"/>
<keyword evidence="4" id="KW-1185">Reference proteome</keyword>
<accession>A0AAD6J3V0</accession>
<feature type="region of interest" description="Disordered" evidence="1">
    <location>
        <begin position="378"/>
        <end position="428"/>
    </location>
</feature>
<protein>
    <recommendedName>
        <fullName evidence="2">Subtelomeric hrmA-associated cluster protein AFUB-079030/YDR124W-like helical bundle domain-containing protein</fullName>
    </recommendedName>
</protein>
<dbReference type="GO" id="GO:0005634">
    <property type="term" value="C:nucleus"/>
    <property type="evidence" value="ECO:0007669"/>
    <property type="project" value="InterPro"/>
</dbReference>
<dbReference type="GO" id="GO:0003700">
    <property type="term" value="F:DNA-binding transcription factor activity"/>
    <property type="evidence" value="ECO:0007669"/>
    <property type="project" value="InterPro"/>
</dbReference>
<feature type="region of interest" description="Disordered" evidence="1">
    <location>
        <begin position="88"/>
        <end position="159"/>
    </location>
</feature>
<dbReference type="Proteomes" id="UP001221413">
    <property type="component" value="Unassembled WGS sequence"/>
</dbReference>
<organism evidence="3 4">
    <name type="scientific">Drechslerella dactyloides</name>
    <name type="common">Nematode-trapping fungus</name>
    <name type="synonym">Arthrobotrys dactyloides</name>
    <dbReference type="NCBI Taxonomy" id="74499"/>
    <lineage>
        <taxon>Eukaryota</taxon>
        <taxon>Fungi</taxon>
        <taxon>Dikarya</taxon>
        <taxon>Ascomycota</taxon>
        <taxon>Pezizomycotina</taxon>
        <taxon>Orbiliomycetes</taxon>
        <taxon>Orbiliales</taxon>
        <taxon>Orbiliaceae</taxon>
        <taxon>Drechslerella</taxon>
    </lineage>
</organism>
<feature type="domain" description="Subtelomeric hrmA-associated cluster protein AFUB-079030/YDR124W-like helical bundle" evidence="2">
    <location>
        <begin position="235"/>
        <end position="350"/>
    </location>
</feature>
<name>A0AAD6J3V0_DREDA</name>
<proteinExistence type="predicted"/>
<sequence length="616" mass="66683">MVQPSSERDIFNLKTAQVLSSLRKDFPLGTQLALFAVSPDGRSSIHCSDQLKPYEESLYNDDVKKAAITAITVNRKRPFQNVALQLPQSSGSKNVPTPASPVVHPGDEEMTIDEIASSAVRPRKKPRRAISEPTPLPQLVNNAASSSSSSSSSSFSTVITGEPEVGMTGQQAALPPLLLPPPPPGALEQLPIDESQRLDKGKGKAVAADLGNDNPAERRIDEEGEEGEERSIALRIGDTQAVTNYLISRFVQIQQLDCRALAKSWIKAVEPKKQSHSPYNKGDLTRPYWWPMHVPHREPDHLLRSHRVDVLVAILRRTGMPLAELRSATNSSRGVRPRQKELLSEVCDVVGLERRYLSGQLDQDHIVYVVPFTKLTKRKPRASKAAAAGKPAKQPRQQKRGAATTRRRRAVPGPTAATDPSAPLAPKMEDVEGDNLLGATASGSAQPEQMEIIASSSRTSVPKKQSAIKRRQSADVNISIDQAIERPSPAVSEPRGTFEWAHSPGSTVSAAGFAMSHTQSPGTMSTLPAPPAEPPAFTMGVSNPSMYTPLLSAQMPPDDVSELHMLPPNDSGMAFPDSTLGMPSGFPSTDAYLRFALDEGGSFTSYQNFDGYPTMQ</sequence>
<feature type="compositionally biased region" description="Polar residues" evidence="1">
    <location>
        <begin position="454"/>
        <end position="463"/>
    </location>
</feature>
<evidence type="ECO:0000313" key="3">
    <source>
        <dbReference type="EMBL" id="KAJ6264029.1"/>
    </source>
</evidence>
<dbReference type="EMBL" id="JAQGDS010000001">
    <property type="protein sequence ID" value="KAJ6264029.1"/>
    <property type="molecule type" value="Genomic_DNA"/>
</dbReference>
<evidence type="ECO:0000256" key="1">
    <source>
        <dbReference type="SAM" id="MobiDB-lite"/>
    </source>
</evidence>
<evidence type="ECO:0000259" key="2">
    <source>
        <dbReference type="Pfam" id="PF11001"/>
    </source>
</evidence>
<dbReference type="SUPFAM" id="SSF116768">
    <property type="entry name" value="DNA-binding domain of EIN3-like"/>
    <property type="match status" value="1"/>
</dbReference>
<feature type="region of interest" description="Disordered" evidence="1">
    <location>
        <begin position="453"/>
        <end position="472"/>
    </location>
</feature>
<evidence type="ECO:0000313" key="4">
    <source>
        <dbReference type="Proteomes" id="UP001221413"/>
    </source>
</evidence>
<gene>
    <name evidence="3" type="ORF">Dda_0168</name>
</gene>
<dbReference type="InterPro" id="IPR047092">
    <property type="entry name" value="AFUB_07903/YDR124W-like_hel"/>
</dbReference>
<feature type="compositionally biased region" description="Low complexity" evidence="1">
    <location>
        <begin position="383"/>
        <end position="404"/>
    </location>
</feature>
<reference evidence="3" key="1">
    <citation type="submission" date="2023-01" db="EMBL/GenBank/DDBJ databases">
        <title>The chitinases involved in constricting ring structure development in the nematode-trapping fungus Drechslerella dactyloides.</title>
        <authorList>
            <person name="Wang R."/>
            <person name="Zhang L."/>
            <person name="Tang P."/>
            <person name="Li S."/>
            <person name="Liang L."/>
        </authorList>
    </citation>
    <scope>NUCLEOTIDE SEQUENCE</scope>
    <source>
        <strain evidence="3">YMF1.00031</strain>
    </source>
</reference>
<dbReference type="InterPro" id="IPR021264">
    <property type="entry name" value="AFUB_079030/YDR124W-like"/>
</dbReference>
<dbReference type="PANTHER" id="PTHR36102">
    <property type="entry name" value="CHROMOSOME 10, WHOLE GENOME SHOTGUN SEQUENCE"/>
    <property type="match status" value="1"/>
</dbReference>
<feature type="region of interest" description="Disordered" evidence="1">
    <location>
        <begin position="197"/>
        <end position="226"/>
    </location>
</feature>
<feature type="compositionally biased region" description="Low complexity" evidence="1">
    <location>
        <begin position="145"/>
        <end position="156"/>
    </location>
</feature>
<dbReference type="PANTHER" id="PTHR36102:SF1">
    <property type="entry name" value="YDR124W-LIKE HELICAL BUNDLE DOMAIN-CONTAINING PROTEIN"/>
    <property type="match status" value="1"/>
</dbReference>
<dbReference type="Pfam" id="PF11001">
    <property type="entry name" value="AFUB_07903_YDR124W_hel"/>
    <property type="match status" value="1"/>
</dbReference>